<evidence type="ECO:0000256" key="1">
    <source>
        <dbReference type="SAM" id="MobiDB-lite"/>
    </source>
</evidence>
<dbReference type="AlphaFoldDB" id="A0A8H9GAS2"/>
<dbReference type="EMBL" id="BMOI01000012">
    <property type="protein sequence ID" value="GGL06901.1"/>
    <property type="molecule type" value="Genomic_DNA"/>
</dbReference>
<comment type="caution">
    <text evidence="2">The sequence shown here is derived from an EMBL/GenBank/DDBJ whole genome shotgun (WGS) entry which is preliminary data.</text>
</comment>
<accession>A0A8H9GAS2</accession>
<protein>
    <submittedName>
        <fullName evidence="2">Uncharacterized protein</fullName>
    </submittedName>
</protein>
<reference evidence="2" key="2">
    <citation type="submission" date="2020-09" db="EMBL/GenBank/DDBJ databases">
        <authorList>
            <person name="Sun Q."/>
            <person name="Ohkuma M."/>
        </authorList>
    </citation>
    <scope>NUCLEOTIDE SEQUENCE</scope>
    <source>
        <strain evidence="2">JCM 1480</strain>
    </source>
</reference>
<name>A0A8H9GAS2_9MICO</name>
<dbReference type="Proteomes" id="UP000648535">
    <property type="component" value="Unassembled WGS sequence"/>
</dbReference>
<sequence length="83" mass="8780">MSELPVPAPHGREVALREVRLGVLDVGRRVREIQGVPLDHDVTDVAGDEEVVQGLRGRGLPDPGSAADEEDLGPCHVVSPGRA</sequence>
<reference evidence="2" key="1">
    <citation type="journal article" date="2014" name="Int. J. Syst. Evol. Microbiol.">
        <title>Complete genome sequence of Corynebacterium casei LMG S-19264T (=DSM 44701T), isolated from a smear-ripened cheese.</title>
        <authorList>
            <consortium name="US DOE Joint Genome Institute (JGI-PGF)"/>
            <person name="Walter F."/>
            <person name="Albersmeier A."/>
            <person name="Kalinowski J."/>
            <person name="Ruckert C."/>
        </authorList>
    </citation>
    <scope>NUCLEOTIDE SEQUENCE</scope>
    <source>
        <strain evidence="2">JCM 1480</strain>
    </source>
</reference>
<feature type="region of interest" description="Disordered" evidence="1">
    <location>
        <begin position="55"/>
        <end position="83"/>
    </location>
</feature>
<gene>
    <name evidence="2" type="ORF">GCM10009769_26560</name>
</gene>
<evidence type="ECO:0000313" key="2">
    <source>
        <dbReference type="EMBL" id="GGL06901.1"/>
    </source>
</evidence>
<evidence type="ECO:0000313" key="3">
    <source>
        <dbReference type="Proteomes" id="UP000648535"/>
    </source>
</evidence>
<organism evidence="2 3">
    <name type="scientific">Curtobacterium luteum</name>
    <dbReference type="NCBI Taxonomy" id="33881"/>
    <lineage>
        <taxon>Bacteria</taxon>
        <taxon>Bacillati</taxon>
        <taxon>Actinomycetota</taxon>
        <taxon>Actinomycetes</taxon>
        <taxon>Micrococcales</taxon>
        <taxon>Microbacteriaceae</taxon>
        <taxon>Curtobacterium</taxon>
    </lineage>
</organism>
<proteinExistence type="predicted"/>